<evidence type="ECO:0000256" key="2">
    <source>
        <dbReference type="ARBA" id="ARBA00023015"/>
    </source>
</evidence>
<dbReference type="InterPro" id="IPR036388">
    <property type="entry name" value="WH-like_DNA-bd_sf"/>
</dbReference>
<dbReference type="PANTHER" id="PTHR30537">
    <property type="entry name" value="HTH-TYPE TRANSCRIPTIONAL REGULATOR"/>
    <property type="match status" value="1"/>
</dbReference>
<gene>
    <name evidence="6" type="ORF">BE08_16030</name>
</gene>
<keyword evidence="3" id="KW-0238">DNA-binding</keyword>
<proteinExistence type="inferred from homology"/>
<dbReference type="GO" id="GO:0003700">
    <property type="term" value="F:DNA-binding transcription factor activity"/>
    <property type="evidence" value="ECO:0007669"/>
    <property type="project" value="InterPro"/>
</dbReference>
<dbReference type="Pfam" id="PF00126">
    <property type="entry name" value="HTH_1"/>
    <property type="match status" value="1"/>
</dbReference>
<dbReference type="Proteomes" id="UP000075420">
    <property type="component" value="Unassembled WGS sequence"/>
</dbReference>
<dbReference type="InterPro" id="IPR058163">
    <property type="entry name" value="LysR-type_TF_proteobact-type"/>
</dbReference>
<dbReference type="PROSITE" id="PS50931">
    <property type="entry name" value="HTH_LYSR"/>
    <property type="match status" value="1"/>
</dbReference>
<dbReference type="PANTHER" id="PTHR30537:SF5">
    <property type="entry name" value="HTH-TYPE TRANSCRIPTIONAL ACTIVATOR TTDR-RELATED"/>
    <property type="match status" value="1"/>
</dbReference>
<sequence>MDLFSGVLPFVCVAEAGGFRAAAARLGVTAAAVSKSVARLEAELGVVLLERSSRHVALTPEGAVFLERCRAAIAQLKAGREQVAGAQREPHGTLRVTLPPVLGRSVLPVVARLSARHARLAIRLIVTNRLLPLAEEEIDVALRMGPLESSSLVARALRTPRWITVAAPAYLAGRGVPTSPADLARHECIKFVLRGKVVEWRFRAGDGGVDAATPSRILLDQSDLLMDAVVQAMGVAQVLDFMAAPLLEAGLIVEVLAPFATEGPPLHALTPARRASIPRVRVFLEALGDALGRGGHVPRSSPRIRASGS</sequence>
<name>A0A150P4G2_SORCE</name>
<dbReference type="SUPFAM" id="SSF53850">
    <property type="entry name" value="Periplasmic binding protein-like II"/>
    <property type="match status" value="1"/>
</dbReference>
<dbReference type="InterPro" id="IPR005119">
    <property type="entry name" value="LysR_subst-bd"/>
</dbReference>
<dbReference type="AlphaFoldDB" id="A0A150P4G2"/>
<evidence type="ECO:0000313" key="7">
    <source>
        <dbReference type="Proteomes" id="UP000075420"/>
    </source>
</evidence>
<dbReference type="EMBL" id="JELY01003169">
    <property type="protein sequence ID" value="KYF50511.1"/>
    <property type="molecule type" value="Genomic_DNA"/>
</dbReference>
<dbReference type="Pfam" id="PF03466">
    <property type="entry name" value="LysR_substrate"/>
    <property type="match status" value="1"/>
</dbReference>
<comment type="similarity">
    <text evidence="1">Belongs to the LysR transcriptional regulatory family.</text>
</comment>
<evidence type="ECO:0000256" key="1">
    <source>
        <dbReference type="ARBA" id="ARBA00009437"/>
    </source>
</evidence>
<dbReference type="Gene3D" id="3.40.190.290">
    <property type="match status" value="1"/>
</dbReference>
<dbReference type="FunFam" id="1.10.10.10:FF:000001">
    <property type="entry name" value="LysR family transcriptional regulator"/>
    <property type="match status" value="1"/>
</dbReference>
<reference evidence="6 7" key="1">
    <citation type="submission" date="2014-02" db="EMBL/GenBank/DDBJ databases">
        <title>The small core and large imbalanced accessory genome model reveals a collaborative survival strategy of Sorangium cellulosum strains in nature.</title>
        <authorList>
            <person name="Han K."/>
            <person name="Peng R."/>
            <person name="Blom J."/>
            <person name="Li Y.-Z."/>
        </authorList>
    </citation>
    <scope>NUCLEOTIDE SEQUENCE [LARGE SCALE GENOMIC DNA]</scope>
    <source>
        <strain evidence="6 7">So0157-25</strain>
    </source>
</reference>
<keyword evidence="4" id="KW-0804">Transcription</keyword>
<dbReference type="InterPro" id="IPR000847">
    <property type="entry name" value="LysR_HTH_N"/>
</dbReference>
<dbReference type="InterPro" id="IPR036390">
    <property type="entry name" value="WH_DNA-bd_sf"/>
</dbReference>
<comment type="caution">
    <text evidence="6">The sequence shown here is derived from an EMBL/GenBank/DDBJ whole genome shotgun (WGS) entry which is preliminary data.</text>
</comment>
<organism evidence="6 7">
    <name type="scientific">Sorangium cellulosum</name>
    <name type="common">Polyangium cellulosum</name>
    <dbReference type="NCBI Taxonomy" id="56"/>
    <lineage>
        <taxon>Bacteria</taxon>
        <taxon>Pseudomonadati</taxon>
        <taxon>Myxococcota</taxon>
        <taxon>Polyangia</taxon>
        <taxon>Polyangiales</taxon>
        <taxon>Polyangiaceae</taxon>
        <taxon>Sorangium</taxon>
    </lineage>
</organism>
<accession>A0A150P4G2</accession>
<feature type="domain" description="HTH lysR-type" evidence="5">
    <location>
        <begin position="10"/>
        <end position="59"/>
    </location>
</feature>
<keyword evidence="2" id="KW-0805">Transcription regulation</keyword>
<evidence type="ECO:0000256" key="4">
    <source>
        <dbReference type="ARBA" id="ARBA00023163"/>
    </source>
</evidence>
<dbReference type="CDD" id="cd08422">
    <property type="entry name" value="PBP2_CrgA_like"/>
    <property type="match status" value="1"/>
</dbReference>
<protein>
    <recommendedName>
        <fullName evidence="5">HTH lysR-type domain-containing protein</fullName>
    </recommendedName>
</protein>
<evidence type="ECO:0000259" key="5">
    <source>
        <dbReference type="PROSITE" id="PS50931"/>
    </source>
</evidence>
<dbReference type="SUPFAM" id="SSF46785">
    <property type="entry name" value="Winged helix' DNA-binding domain"/>
    <property type="match status" value="1"/>
</dbReference>
<dbReference type="GO" id="GO:0043565">
    <property type="term" value="F:sequence-specific DNA binding"/>
    <property type="evidence" value="ECO:0007669"/>
    <property type="project" value="TreeGrafter"/>
</dbReference>
<dbReference type="Gene3D" id="1.10.10.10">
    <property type="entry name" value="Winged helix-like DNA-binding domain superfamily/Winged helix DNA-binding domain"/>
    <property type="match status" value="1"/>
</dbReference>
<evidence type="ECO:0000256" key="3">
    <source>
        <dbReference type="ARBA" id="ARBA00023125"/>
    </source>
</evidence>
<dbReference type="GO" id="GO:0006351">
    <property type="term" value="P:DNA-templated transcription"/>
    <property type="evidence" value="ECO:0007669"/>
    <property type="project" value="TreeGrafter"/>
</dbReference>
<evidence type="ECO:0000313" key="6">
    <source>
        <dbReference type="EMBL" id="KYF50511.1"/>
    </source>
</evidence>